<evidence type="ECO:0000313" key="1">
    <source>
        <dbReference type="EMBL" id="KAE8156756.1"/>
    </source>
</evidence>
<evidence type="ECO:0000313" key="2">
    <source>
        <dbReference type="Proteomes" id="UP000326950"/>
    </source>
</evidence>
<dbReference type="Proteomes" id="UP000326950">
    <property type="component" value="Unassembled WGS sequence"/>
</dbReference>
<reference evidence="1 2" key="1">
    <citation type="submission" date="2019-04" db="EMBL/GenBank/DDBJ databases">
        <title>Friends and foes A comparative genomics study of 23 Aspergillus species from section Flavi.</title>
        <authorList>
            <consortium name="DOE Joint Genome Institute"/>
            <person name="Kjaerbolling I."/>
            <person name="Vesth T."/>
            <person name="Frisvad J.C."/>
            <person name="Nybo J.L."/>
            <person name="Theobald S."/>
            <person name="Kildgaard S."/>
            <person name="Isbrandt T."/>
            <person name="Kuo A."/>
            <person name="Sato A."/>
            <person name="Lyhne E.K."/>
            <person name="Kogle M.E."/>
            <person name="Wiebenga A."/>
            <person name="Kun R.S."/>
            <person name="Lubbers R.J."/>
            <person name="Makela M.R."/>
            <person name="Barry K."/>
            <person name="Chovatia M."/>
            <person name="Clum A."/>
            <person name="Daum C."/>
            <person name="Haridas S."/>
            <person name="He G."/>
            <person name="LaButti K."/>
            <person name="Lipzen A."/>
            <person name="Mondo S."/>
            <person name="Riley R."/>
            <person name="Salamov A."/>
            <person name="Simmons B.A."/>
            <person name="Magnuson J.K."/>
            <person name="Henrissat B."/>
            <person name="Mortensen U.H."/>
            <person name="Larsen T.O."/>
            <person name="Devries R.P."/>
            <person name="Grigoriev I.V."/>
            <person name="Machida M."/>
            <person name="Baker S.E."/>
            <person name="Andersen M.R."/>
        </authorList>
    </citation>
    <scope>NUCLEOTIDE SEQUENCE [LARGE SCALE GENOMIC DNA]</scope>
    <source>
        <strain evidence="1 2">CBS 117626</strain>
    </source>
</reference>
<dbReference type="EMBL" id="ML738747">
    <property type="protein sequence ID" value="KAE8156756.1"/>
    <property type="molecule type" value="Genomic_DNA"/>
</dbReference>
<dbReference type="OrthoDB" id="10286293at2759"/>
<keyword evidence="2" id="KW-1185">Reference proteome</keyword>
<accession>A0A5N6UE44</accession>
<name>A0A5N6UE44_ASPTM</name>
<organism evidence="1 2">
    <name type="scientific">Aspergillus tamarii</name>
    <dbReference type="NCBI Taxonomy" id="41984"/>
    <lineage>
        <taxon>Eukaryota</taxon>
        <taxon>Fungi</taxon>
        <taxon>Dikarya</taxon>
        <taxon>Ascomycota</taxon>
        <taxon>Pezizomycotina</taxon>
        <taxon>Eurotiomycetes</taxon>
        <taxon>Eurotiomycetidae</taxon>
        <taxon>Eurotiales</taxon>
        <taxon>Aspergillaceae</taxon>
        <taxon>Aspergillus</taxon>
        <taxon>Aspergillus subgen. Circumdati</taxon>
    </lineage>
</organism>
<protein>
    <submittedName>
        <fullName evidence="1">Uncharacterized protein</fullName>
    </submittedName>
</protein>
<sequence length="74" mass="8263">MPIVEEPNVVIKLMTHFCEISPVIGLFSTNKTLLISPLAIPLLKKSKPRAVHRSSINHEEASPHECVGDIKFPY</sequence>
<proteinExistence type="predicted"/>
<dbReference type="AlphaFoldDB" id="A0A5N6UE44"/>
<gene>
    <name evidence="1" type="ORF">BDV40DRAFT_293235</name>
</gene>